<evidence type="ECO:0000313" key="1">
    <source>
        <dbReference type="EMBL" id="CAG8837883.1"/>
    </source>
</evidence>
<sequence>DENVNNKFLEDIYDARQILLKSIAKKVNQDNIQETWQIIDKWLANNKYKHFIIVIDLISYLCTCMSNISWEVNHQQNTVFINEHASQAQHSTVTQIVPQLLTIPPLVIVNNWHAVAQQLKYNEDDKEKMFAVANLLVNRHKAKLLNSQELK</sequence>
<name>A0ABN7WQJ4_GIGMA</name>
<organism evidence="1 2">
    <name type="scientific">Gigaspora margarita</name>
    <dbReference type="NCBI Taxonomy" id="4874"/>
    <lineage>
        <taxon>Eukaryota</taxon>
        <taxon>Fungi</taxon>
        <taxon>Fungi incertae sedis</taxon>
        <taxon>Mucoromycota</taxon>
        <taxon>Glomeromycotina</taxon>
        <taxon>Glomeromycetes</taxon>
        <taxon>Diversisporales</taxon>
        <taxon>Gigasporaceae</taxon>
        <taxon>Gigaspora</taxon>
    </lineage>
</organism>
<protein>
    <submittedName>
        <fullName evidence="1">27130_t:CDS:1</fullName>
    </submittedName>
</protein>
<evidence type="ECO:0000313" key="2">
    <source>
        <dbReference type="Proteomes" id="UP000789901"/>
    </source>
</evidence>
<accession>A0ABN7WQJ4</accession>
<keyword evidence="2" id="KW-1185">Reference proteome</keyword>
<comment type="caution">
    <text evidence="1">The sequence shown here is derived from an EMBL/GenBank/DDBJ whole genome shotgun (WGS) entry which is preliminary data.</text>
</comment>
<proteinExistence type="predicted"/>
<gene>
    <name evidence="1" type="ORF">GMARGA_LOCUS33706</name>
</gene>
<dbReference type="Proteomes" id="UP000789901">
    <property type="component" value="Unassembled WGS sequence"/>
</dbReference>
<dbReference type="EMBL" id="CAJVQB010056823">
    <property type="protein sequence ID" value="CAG8837883.1"/>
    <property type="molecule type" value="Genomic_DNA"/>
</dbReference>
<reference evidence="1 2" key="1">
    <citation type="submission" date="2021-06" db="EMBL/GenBank/DDBJ databases">
        <authorList>
            <person name="Kallberg Y."/>
            <person name="Tangrot J."/>
            <person name="Rosling A."/>
        </authorList>
    </citation>
    <scope>NUCLEOTIDE SEQUENCE [LARGE SCALE GENOMIC DNA]</scope>
    <source>
        <strain evidence="1 2">120-4 pot B 10/14</strain>
    </source>
</reference>
<feature type="non-terminal residue" evidence="1">
    <location>
        <position position="1"/>
    </location>
</feature>